<dbReference type="Gene3D" id="3.90.25.10">
    <property type="entry name" value="UDP-galactose 4-epimerase, domain 1"/>
    <property type="match status" value="1"/>
</dbReference>
<dbReference type="EMBL" id="FMJD01000013">
    <property type="protein sequence ID" value="SCM79279.1"/>
    <property type="molecule type" value="Genomic_DNA"/>
</dbReference>
<dbReference type="AlphaFoldDB" id="A0A212LPB3"/>
<feature type="domain" description="NAD(P)-binding" evidence="1">
    <location>
        <begin position="11"/>
        <end position="240"/>
    </location>
</feature>
<protein>
    <submittedName>
        <fullName evidence="2">CDP-glucose 4,6-dehydratase</fullName>
        <ecNumber evidence="2">4.2.1.45</ecNumber>
    </submittedName>
</protein>
<reference evidence="2" key="1">
    <citation type="submission" date="2016-08" db="EMBL/GenBank/DDBJ databases">
        <authorList>
            <person name="Seilhamer J.J."/>
        </authorList>
    </citation>
    <scope>NUCLEOTIDE SEQUENCE</scope>
    <source>
        <strain evidence="2">86</strain>
    </source>
</reference>
<dbReference type="InterPro" id="IPR036291">
    <property type="entry name" value="NAD(P)-bd_dom_sf"/>
</dbReference>
<dbReference type="Pfam" id="PF16363">
    <property type="entry name" value="GDP_Man_Dehyd"/>
    <property type="match status" value="1"/>
</dbReference>
<dbReference type="PANTHER" id="PTHR43000">
    <property type="entry name" value="DTDP-D-GLUCOSE 4,6-DEHYDRATASE-RELATED"/>
    <property type="match status" value="1"/>
</dbReference>
<accession>A0A212LPB3</accession>
<sequence length="350" mass="38492">MSDFWRGKRVLVTGHTGFKGSWLALWLASLGAEVYGWALEPDTDPALFDQLRLARDLDHAIGDIRDAGLTADRVRQADPDVVLHLAAQPLVRRSYREPLLTWQTNVIGTASLLDALRGREKRCAVVIVTTDKVYENREWLYGYRECDPLGGHDPYSASKAAAELAVATWRNAFFPAGSAVRVASARAGNVIGGGDWAEDRLVPDIARALAAGRPVSIRNPASVRPWQHVLESLSGYLLLARRLYEENDAAFASAFNFGPEPSDVCDVRAVMQEALRHWPGDWQDASEDGAVHEAGLLGLSIEKARAVLGWTPRWSVAEAVEKTIRWYRAVHDGADARALTLSQIEAYANG</sequence>
<dbReference type="SUPFAM" id="SSF51735">
    <property type="entry name" value="NAD(P)-binding Rossmann-fold domains"/>
    <property type="match status" value="1"/>
</dbReference>
<dbReference type="GO" id="GO:0047733">
    <property type="term" value="F:CDP-glucose 4,6-dehydratase activity"/>
    <property type="evidence" value="ECO:0007669"/>
    <property type="project" value="UniProtKB-EC"/>
</dbReference>
<dbReference type="RefSeq" id="WP_288198463.1">
    <property type="nucleotide sequence ID" value="NZ_LT608334.1"/>
</dbReference>
<dbReference type="NCBIfam" id="TIGR02622">
    <property type="entry name" value="CDP_4_6_dhtase"/>
    <property type="match status" value="1"/>
</dbReference>
<dbReference type="InterPro" id="IPR016040">
    <property type="entry name" value="NAD(P)-bd_dom"/>
</dbReference>
<gene>
    <name evidence="2" type="primary">rfbG</name>
    <name evidence="2" type="ORF">KL86PLE_90322</name>
</gene>
<dbReference type="EC" id="4.2.1.45" evidence="2"/>
<evidence type="ECO:0000313" key="2">
    <source>
        <dbReference type="EMBL" id="SCM79279.1"/>
    </source>
</evidence>
<organism evidence="2">
    <name type="scientific">uncultured Pleomorphomonas sp</name>
    <dbReference type="NCBI Taxonomy" id="442121"/>
    <lineage>
        <taxon>Bacteria</taxon>
        <taxon>Pseudomonadati</taxon>
        <taxon>Pseudomonadota</taxon>
        <taxon>Alphaproteobacteria</taxon>
        <taxon>Hyphomicrobiales</taxon>
        <taxon>Pleomorphomonadaceae</taxon>
        <taxon>Pleomorphomonas</taxon>
        <taxon>environmental samples</taxon>
    </lineage>
</organism>
<proteinExistence type="predicted"/>
<name>A0A212LPB3_9HYPH</name>
<dbReference type="Gene3D" id="3.40.50.720">
    <property type="entry name" value="NAD(P)-binding Rossmann-like Domain"/>
    <property type="match status" value="1"/>
</dbReference>
<dbReference type="InterPro" id="IPR013445">
    <property type="entry name" value="CDP_4_6_deHydtase"/>
</dbReference>
<keyword evidence="2" id="KW-0456">Lyase</keyword>
<evidence type="ECO:0000259" key="1">
    <source>
        <dbReference type="Pfam" id="PF16363"/>
    </source>
</evidence>